<evidence type="ECO:0000313" key="13">
    <source>
        <dbReference type="EMBL" id="PWC06391.1"/>
    </source>
</evidence>
<gene>
    <name evidence="13" type="ORF">DF223_12375</name>
</gene>
<dbReference type="Proteomes" id="UP000244962">
    <property type="component" value="Unassembled WGS sequence"/>
</dbReference>
<evidence type="ECO:0000256" key="12">
    <source>
        <dbReference type="PIRSR" id="PIRSR602481-2"/>
    </source>
</evidence>
<dbReference type="PANTHER" id="PTHR33202:SF18">
    <property type="entry name" value="TRANSCRIPTIONAL REGULATOR FURA"/>
    <property type="match status" value="1"/>
</dbReference>
<dbReference type="GO" id="GO:0003700">
    <property type="term" value="F:DNA-binding transcription factor activity"/>
    <property type="evidence" value="ECO:0007669"/>
    <property type="project" value="InterPro"/>
</dbReference>
<keyword evidence="9" id="KW-0238">DNA-binding</keyword>
<evidence type="ECO:0000256" key="1">
    <source>
        <dbReference type="ARBA" id="ARBA00004496"/>
    </source>
</evidence>
<comment type="similarity">
    <text evidence="2">Belongs to the Fur family.</text>
</comment>
<feature type="binding site" evidence="11">
    <location>
        <position position="111"/>
    </location>
    <ligand>
        <name>Zn(2+)</name>
        <dbReference type="ChEBI" id="CHEBI:29105"/>
    </ligand>
</feature>
<dbReference type="InterPro" id="IPR043135">
    <property type="entry name" value="Fur_C"/>
</dbReference>
<keyword evidence="14" id="KW-1185">Reference proteome</keyword>
<dbReference type="Gene3D" id="3.30.1490.190">
    <property type="match status" value="1"/>
</dbReference>
<evidence type="ECO:0008006" key="15">
    <source>
        <dbReference type="Google" id="ProtNLM"/>
    </source>
</evidence>
<feature type="binding site" evidence="11">
    <location>
        <position position="151"/>
    </location>
    <ligand>
        <name>Zn(2+)</name>
        <dbReference type="ChEBI" id="CHEBI:29105"/>
    </ligand>
</feature>
<dbReference type="PANTHER" id="PTHR33202">
    <property type="entry name" value="ZINC UPTAKE REGULATION PROTEIN"/>
    <property type="match status" value="1"/>
</dbReference>
<keyword evidence="7 12" id="KW-0408">Iron</keyword>
<dbReference type="CDD" id="cd07153">
    <property type="entry name" value="Fur_like"/>
    <property type="match status" value="1"/>
</dbReference>
<dbReference type="InterPro" id="IPR002481">
    <property type="entry name" value="FUR"/>
</dbReference>
<dbReference type="GO" id="GO:1900376">
    <property type="term" value="P:regulation of secondary metabolite biosynthetic process"/>
    <property type="evidence" value="ECO:0007669"/>
    <property type="project" value="TreeGrafter"/>
</dbReference>
<evidence type="ECO:0000256" key="2">
    <source>
        <dbReference type="ARBA" id="ARBA00007957"/>
    </source>
</evidence>
<keyword evidence="5 11" id="KW-0479">Metal-binding</keyword>
<dbReference type="EMBL" id="QEFB01000013">
    <property type="protein sequence ID" value="PWC06391.1"/>
    <property type="molecule type" value="Genomic_DNA"/>
</dbReference>
<dbReference type="InterPro" id="IPR036390">
    <property type="entry name" value="WH_DNA-bd_sf"/>
</dbReference>
<comment type="cofactor">
    <cofactor evidence="12">
        <name>Mn(2+)</name>
        <dbReference type="ChEBI" id="CHEBI:29035"/>
    </cofactor>
    <cofactor evidence="12">
        <name>Fe(2+)</name>
        <dbReference type="ChEBI" id="CHEBI:29033"/>
    </cofactor>
    <text evidence="12">Binds 1 Mn(2+) or Fe(2+) ion per subunit.</text>
</comment>
<protein>
    <recommendedName>
        <fullName evidence="15">Transcriptional repressor</fullName>
    </recommendedName>
</protein>
<dbReference type="RefSeq" id="WP_108963382.1">
    <property type="nucleotide sequence ID" value="NZ_QEFB01000013.1"/>
</dbReference>
<dbReference type="Pfam" id="PF01475">
    <property type="entry name" value="FUR"/>
    <property type="match status" value="1"/>
</dbReference>
<sequence length="160" mass="16900">MALAAEPQLDADVFGAAALDTDVLRQALRAAGLRVTAPRLAVLEAVEKHPHSSAEEIFTRVQQLLGSSSPQAVYGILAVFTSAGLARRFDPPGSPALFERKVGDNHHHLLCVRCGAVKDVDCVIGEAPCLTPSDTSGFEIFAAEVIFNGICEECQTASAQ</sequence>
<comment type="cofactor">
    <cofactor evidence="11">
        <name>Zn(2+)</name>
        <dbReference type="ChEBI" id="CHEBI:29105"/>
    </cofactor>
    <text evidence="11">Binds 1 zinc ion per subunit.</text>
</comment>
<evidence type="ECO:0000256" key="8">
    <source>
        <dbReference type="ARBA" id="ARBA00023015"/>
    </source>
</evidence>
<evidence type="ECO:0000256" key="6">
    <source>
        <dbReference type="ARBA" id="ARBA00022833"/>
    </source>
</evidence>
<dbReference type="GO" id="GO:0000976">
    <property type="term" value="F:transcription cis-regulatory region binding"/>
    <property type="evidence" value="ECO:0007669"/>
    <property type="project" value="TreeGrafter"/>
</dbReference>
<keyword evidence="6 11" id="KW-0862">Zinc</keyword>
<proteinExistence type="inferred from homology"/>
<dbReference type="Gene3D" id="1.10.10.10">
    <property type="entry name" value="Winged helix-like DNA-binding domain superfamily/Winged helix DNA-binding domain"/>
    <property type="match status" value="1"/>
</dbReference>
<keyword evidence="4" id="KW-0678">Repressor</keyword>
<comment type="subcellular location">
    <subcellularLocation>
        <location evidence="1">Cytoplasm</location>
    </subcellularLocation>
</comment>
<evidence type="ECO:0000256" key="5">
    <source>
        <dbReference type="ARBA" id="ARBA00022723"/>
    </source>
</evidence>
<evidence type="ECO:0000313" key="14">
    <source>
        <dbReference type="Proteomes" id="UP000244962"/>
    </source>
</evidence>
<dbReference type="GO" id="GO:0005737">
    <property type="term" value="C:cytoplasm"/>
    <property type="evidence" value="ECO:0007669"/>
    <property type="project" value="UniProtKB-SubCell"/>
</dbReference>
<comment type="caution">
    <text evidence="13">The sequence shown here is derived from an EMBL/GenBank/DDBJ whole genome shotgun (WGS) entry which is preliminary data.</text>
</comment>
<dbReference type="GO" id="GO:0045892">
    <property type="term" value="P:negative regulation of DNA-templated transcription"/>
    <property type="evidence" value="ECO:0007669"/>
    <property type="project" value="TreeGrafter"/>
</dbReference>
<keyword evidence="3" id="KW-0963">Cytoplasm</keyword>
<reference evidence="14" key="1">
    <citation type="submission" date="2018-04" db="EMBL/GenBank/DDBJ databases">
        <authorList>
            <person name="Liu S."/>
            <person name="Wang Z."/>
            <person name="Li J."/>
        </authorList>
    </citation>
    <scope>NUCLEOTIDE SEQUENCE [LARGE SCALE GENOMIC DNA]</scope>
    <source>
        <strain evidence="14">622</strain>
    </source>
</reference>
<keyword evidence="10" id="KW-0804">Transcription</keyword>
<feature type="binding site" evidence="12">
    <location>
        <position position="126"/>
    </location>
    <ligand>
        <name>Fe cation</name>
        <dbReference type="ChEBI" id="CHEBI:24875"/>
    </ligand>
</feature>
<evidence type="ECO:0000256" key="3">
    <source>
        <dbReference type="ARBA" id="ARBA00022490"/>
    </source>
</evidence>
<organism evidence="13 14">
    <name type="scientific">Mycetocola zhujimingii</name>
    <dbReference type="NCBI Taxonomy" id="2079792"/>
    <lineage>
        <taxon>Bacteria</taxon>
        <taxon>Bacillati</taxon>
        <taxon>Actinomycetota</taxon>
        <taxon>Actinomycetes</taxon>
        <taxon>Micrococcales</taxon>
        <taxon>Microbacteriaceae</taxon>
        <taxon>Mycetocola</taxon>
    </lineage>
</organism>
<feature type="binding site" evidence="11">
    <location>
        <position position="154"/>
    </location>
    <ligand>
        <name>Zn(2+)</name>
        <dbReference type="ChEBI" id="CHEBI:29105"/>
    </ligand>
</feature>
<evidence type="ECO:0000256" key="7">
    <source>
        <dbReference type="ARBA" id="ARBA00023004"/>
    </source>
</evidence>
<evidence type="ECO:0000256" key="11">
    <source>
        <dbReference type="PIRSR" id="PIRSR602481-1"/>
    </source>
</evidence>
<name>A0A2U1TBX6_9MICO</name>
<dbReference type="InterPro" id="IPR036388">
    <property type="entry name" value="WH-like_DNA-bd_sf"/>
</dbReference>
<dbReference type="SUPFAM" id="SSF46785">
    <property type="entry name" value="Winged helix' DNA-binding domain"/>
    <property type="match status" value="1"/>
</dbReference>
<accession>A0A2U1TBX6</accession>
<evidence type="ECO:0000256" key="10">
    <source>
        <dbReference type="ARBA" id="ARBA00023163"/>
    </source>
</evidence>
<dbReference type="GO" id="GO:0008270">
    <property type="term" value="F:zinc ion binding"/>
    <property type="evidence" value="ECO:0007669"/>
    <property type="project" value="TreeGrafter"/>
</dbReference>
<evidence type="ECO:0000256" key="9">
    <source>
        <dbReference type="ARBA" id="ARBA00023125"/>
    </source>
</evidence>
<evidence type="ECO:0000256" key="4">
    <source>
        <dbReference type="ARBA" id="ARBA00022491"/>
    </source>
</evidence>
<feature type="binding site" evidence="11">
    <location>
        <position position="114"/>
    </location>
    <ligand>
        <name>Zn(2+)</name>
        <dbReference type="ChEBI" id="CHEBI:29105"/>
    </ligand>
</feature>
<dbReference type="AlphaFoldDB" id="A0A2U1TBX6"/>
<keyword evidence="8" id="KW-0805">Transcription regulation</keyword>